<proteinExistence type="predicted"/>
<gene>
    <name evidence="1" type="ORF">ABID21_000439</name>
</gene>
<reference evidence="1 2" key="1">
    <citation type="submission" date="2024-06" db="EMBL/GenBank/DDBJ databases">
        <title>Genomic Encyclopedia of Type Strains, Phase IV (KMG-IV): sequencing the most valuable type-strain genomes for metagenomic binning, comparative biology and taxonomic classification.</title>
        <authorList>
            <person name="Goeker M."/>
        </authorList>
    </citation>
    <scope>NUCLEOTIDE SEQUENCE [LARGE SCALE GENOMIC DNA]</scope>
    <source>
        <strain evidence="1 2">DSM 105042</strain>
    </source>
</reference>
<comment type="caution">
    <text evidence="1">The sequence shown here is derived from an EMBL/GenBank/DDBJ whole genome shotgun (WGS) entry which is preliminary data.</text>
</comment>
<dbReference type="Proteomes" id="UP001549031">
    <property type="component" value="Unassembled WGS sequence"/>
</dbReference>
<keyword evidence="2" id="KW-1185">Reference proteome</keyword>
<evidence type="ECO:0000313" key="2">
    <source>
        <dbReference type="Proteomes" id="UP001549031"/>
    </source>
</evidence>
<evidence type="ECO:0000313" key="1">
    <source>
        <dbReference type="EMBL" id="MET3584347.1"/>
    </source>
</evidence>
<organism evidence="1 2">
    <name type="scientific">Pseudorhizobium tarimense</name>
    <dbReference type="NCBI Taxonomy" id="1079109"/>
    <lineage>
        <taxon>Bacteria</taxon>
        <taxon>Pseudomonadati</taxon>
        <taxon>Pseudomonadota</taxon>
        <taxon>Alphaproteobacteria</taxon>
        <taxon>Hyphomicrobiales</taxon>
        <taxon>Rhizobiaceae</taxon>
        <taxon>Rhizobium/Agrobacterium group</taxon>
        <taxon>Pseudorhizobium</taxon>
    </lineage>
</organism>
<dbReference type="EMBL" id="JBEPLJ010000001">
    <property type="protein sequence ID" value="MET3584347.1"/>
    <property type="molecule type" value="Genomic_DNA"/>
</dbReference>
<name>A0ABV2H1Z4_9HYPH</name>
<protein>
    <submittedName>
        <fullName evidence="1">Uncharacterized protein</fullName>
    </submittedName>
</protein>
<sequence length="57" mass="6400">MGWKTPKIEYVNGYKIIEVEGPAFEVYDGARQIADFSYPSEAASHARSLPTRDPSPR</sequence>
<accession>A0ABV2H1Z4</accession>